<reference evidence="1 2" key="1">
    <citation type="submission" date="2024-01" db="EMBL/GenBank/DDBJ databases">
        <title>Genome assemblies of Stephania.</title>
        <authorList>
            <person name="Yang L."/>
        </authorList>
    </citation>
    <scope>NUCLEOTIDE SEQUENCE [LARGE SCALE GENOMIC DNA]</scope>
    <source>
        <strain evidence="1">YNDBR</strain>
        <tissue evidence="1">Leaf</tissue>
    </source>
</reference>
<gene>
    <name evidence="1" type="ORF">Syun_021061</name>
</gene>
<name>A0AAP0NQC2_9MAGN</name>
<proteinExistence type="predicted"/>
<evidence type="ECO:0000313" key="2">
    <source>
        <dbReference type="Proteomes" id="UP001420932"/>
    </source>
</evidence>
<protein>
    <recommendedName>
        <fullName evidence="3">Aminotransferase-like plant mobile domain-containing protein</fullName>
    </recommendedName>
</protein>
<evidence type="ECO:0008006" key="3">
    <source>
        <dbReference type="Google" id="ProtNLM"/>
    </source>
</evidence>
<accession>A0AAP0NQC2</accession>
<organism evidence="1 2">
    <name type="scientific">Stephania yunnanensis</name>
    <dbReference type="NCBI Taxonomy" id="152371"/>
    <lineage>
        <taxon>Eukaryota</taxon>
        <taxon>Viridiplantae</taxon>
        <taxon>Streptophyta</taxon>
        <taxon>Embryophyta</taxon>
        <taxon>Tracheophyta</taxon>
        <taxon>Spermatophyta</taxon>
        <taxon>Magnoliopsida</taxon>
        <taxon>Ranunculales</taxon>
        <taxon>Menispermaceae</taxon>
        <taxon>Menispermoideae</taxon>
        <taxon>Cissampelideae</taxon>
        <taxon>Stephania</taxon>
    </lineage>
</organism>
<comment type="caution">
    <text evidence="1">The sequence shown here is derived from an EMBL/GenBank/DDBJ whole genome shotgun (WGS) entry which is preliminary data.</text>
</comment>
<dbReference type="Proteomes" id="UP001420932">
    <property type="component" value="Unassembled WGS sequence"/>
</dbReference>
<keyword evidence="2" id="KW-1185">Reference proteome</keyword>
<sequence length="96" mass="11216">MGNVLRDDILQNEELFPPPPFGHRWKHVLETTGASMHVLTKYREIIDMQAPDEVIWEPYPEAVIMDLPAYCSSGRAIWRTRAPLIFFWCSRKVSSR</sequence>
<dbReference type="AlphaFoldDB" id="A0AAP0NQC2"/>
<evidence type="ECO:0000313" key="1">
    <source>
        <dbReference type="EMBL" id="KAK9114264.1"/>
    </source>
</evidence>
<dbReference type="EMBL" id="JBBNAF010000009">
    <property type="protein sequence ID" value="KAK9114264.1"/>
    <property type="molecule type" value="Genomic_DNA"/>
</dbReference>